<evidence type="ECO:0000259" key="3">
    <source>
        <dbReference type="Pfam" id="PF07734"/>
    </source>
</evidence>
<keyword evidence="1" id="KW-0472">Membrane</keyword>
<proteinExistence type="predicted"/>
<protein>
    <recommendedName>
        <fullName evidence="6">F-box domain-containing protein</fullName>
    </recommendedName>
</protein>
<evidence type="ECO:0000313" key="4">
    <source>
        <dbReference type="EnsemblPlants" id="Kaladp0977s0010.1.v1.1.CDS.1"/>
    </source>
</evidence>
<evidence type="ECO:0000313" key="5">
    <source>
        <dbReference type="Proteomes" id="UP000594263"/>
    </source>
</evidence>
<evidence type="ECO:0000259" key="2">
    <source>
        <dbReference type="Pfam" id="PF00646"/>
    </source>
</evidence>
<sequence length="421" mass="48777">MMIFQKPKKTVSQPEWHEDLIREVLLKLPVKSLLRFKQVSKAWLQMVTSKAFISDHYSVARNRQSHPSFFVIRNPIYNKYRAVNVITQISMDASGIRTDKNIPLRFIGRCRERYTFPVFFPMGFGLYCIFELLSQTVVLWNLGTRKFEVLPLSPYRDRANPEQDPSFCFAHVDNEFSYKVGLLSVRRYSENKNSVLVQRLQLYSSSSGSWKVIQIPEGSVVGYYMADGVNLNGKYHILSTDSKNQEHDYNHGGFEEENDNNYIYDYHIMTFNYASEVFGRIEVPDPPQIIGRYNLMDKSFLISNDGILLCLVIPWVNEDVNNEMFLDMWVMHDYGAKESWSKEHTIGPISNNMHGLGYSKSVRGFFLQDSDSQLYLFKCASSAAERIILHHLNFEMTNVQVIELTTESLIPIKGTRRSGLN</sequence>
<keyword evidence="1" id="KW-0812">Transmembrane</keyword>
<evidence type="ECO:0008006" key="6">
    <source>
        <dbReference type="Google" id="ProtNLM"/>
    </source>
</evidence>
<dbReference type="InterPro" id="IPR036047">
    <property type="entry name" value="F-box-like_dom_sf"/>
</dbReference>
<keyword evidence="5" id="KW-1185">Reference proteome</keyword>
<dbReference type="InterPro" id="IPR017451">
    <property type="entry name" value="F-box-assoc_interact_dom"/>
</dbReference>
<dbReference type="PANTHER" id="PTHR31672">
    <property type="entry name" value="BNACNNG10540D PROTEIN"/>
    <property type="match status" value="1"/>
</dbReference>
<dbReference type="NCBIfam" id="TIGR01640">
    <property type="entry name" value="F_box_assoc_1"/>
    <property type="match status" value="1"/>
</dbReference>
<dbReference type="EnsemblPlants" id="Kaladp0977s0010.1.v1.1">
    <property type="protein sequence ID" value="Kaladp0977s0010.1.v1.1.CDS.1"/>
    <property type="gene ID" value="Kaladp0977s0010.v1.1"/>
</dbReference>
<dbReference type="OMA" id="PASANEW"/>
<keyword evidence="1" id="KW-1133">Transmembrane helix</keyword>
<dbReference type="Pfam" id="PF07734">
    <property type="entry name" value="FBA_1"/>
    <property type="match status" value="1"/>
</dbReference>
<evidence type="ECO:0000256" key="1">
    <source>
        <dbReference type="SAM" id="Phobius"/>
    </source>
</evidence>
<dbReference type="Gramene" id="Kaladp0977s0010.1.v1.1">
    <property type="protein sequence ID" value="Kaladp0977s0010.1.v1.1.CDS.1"/>
    <property type="gene ID" value="Kaladp0977s0010.v1.1"/>
</dbReference>
<organism evidence="4 5">
    <name type="scientific">Kalanchoe fedtschenkoi</name>
    <name type="common">Lavender scallops</name>
    <name type="synonym">South American air plant</name>
    <dbReference type="NCBI Taxonomy" id="63787"/>
    <lineage>
        <taxon>Eukaryota</taxon>
        <taxon>Viridiplantae</taxon>
        <taxon>Streptophyta</taxon>
        <taxon>Embryophyta</taxon>
        <taxon>Tracheophyta</taxon>
        <taxon>Spermatophyta</taxon>
        <taxon>Magnoliopsida</taxon>
        <taxon>eudicotyledons</taxon>
        <taxon>Gunneridae</taxon>
        <taxon>Pentapetalae</taxon>
        <taxon>Saxifragales</taxon>
        <taxon>Crassulaceae</taxon>
        <taxon>Kalanchoe</taxon>
    </lineage>
</organism>
<dbReference type="SUPFAM" id="SSF81383">
    <property type="entry name" value="F-box domain"/>
    <property type="match status" value="1"/>
</dbReference>
<name>A0A7N0VLF1_KALFE</name>
<dbReference type="Pfam" id="PF00646">
    <property type="entry name" value="F-box"/>
    <property type="match status" value="1"/>
</dbReference>
<reference evidence="4" key="1">
    <citation type="submission" date="2021-01" db="UniProtKB">
        <authorList>
            <consortium name="EnsemblPlants"/>
        </authorList>
    </citation>
    <scope>IDENTIFICATION</scope>
</reference>
<dbReference type="PANTHER" id="PTHR31672:SF13">
    <property type="entry name" value="F-BOX PROTEIN CPR30-LIKE"/>
    <property type="match status" value="1"/>
</dbReference>
<feature type="domain" description="F-box associated beta-propeller type 1" evidence="3">
    <location>
        <begin position="126"/>
        <end position="381"/>
    </location>
</feature>
<feature type="transmembrane region" description="Helical" evidence="1">
    <location>
        <begin position="114"/>
        <end position="133"/>
    </location>
</feature>
<dbReference type="AlphaFoldDB" id="A0A7N0VLF1"/>
<dbReference type="InterPro" id="IPR001810">
    <property type="entry name" value="F-box_dom"/>
</dbReference>
<dbReference type="InterPro" id="IPR050796">
    <property type="entry name" value="SCF_F-box_component"/>
</dbReference>
<dbReference type="Proteomes" id="UP000594263">
    <property type="component" value="Unplaced"/>
</dbReference>
<feature type="domain" description="F-box" evidence="2">
    <location>
        <begin position="18"/>
        <end position="52"/>
    </location>
</feature>
<dbReference type="InterPro" id="IPR006527">
    <property type="entry name" value="F-box-assoc_dom_typ1"/>
</dbReference>
<accession>A0A7N0VLF1</accession>